<sequence>MKGSLTHNMEDEFRDDQHLPVNSEKALLEFDSLLNCDEDLKRVASVISKVGGNGIKDSTERIMT</sequence>
<dbReference type="Proteomes" id="UP000708208">
    <property type="component" value="Unassembled WGS sequence"/>
</dbReference>
<reference evidence="1" key="1">
    <citation type="submission" date="2021-06" db="EMBL/GenBank/DDBJ databases">
        <authorList>
            <person name="Hodson N. C."/>
            <person name="Mongue J. A."/>
            <person name="Jaron S. K."/>
        </authorList>
    </citation>
    <scope>NUCLEOTIDE SEQUENCE</scope>
</reference>
<dbReference type="AlphaFoldDB" id="A0A8J2LGN3"/>
<evidence type="ECO:0000313" key="2">
    <source>
        <dbReference type="Proteomes" id="UP000708208"/>
    </source>
</evidence>
<gene>
    <name evidence="1" type="ORF">AFUS01_LOCUS42377</name>
</gene>
<name>A0A8J2LGN3_9HEXA</name>
<evidence type="ECO:0000313" key="1">
    <source>
        <dbReference type="EMBL" id="CAG7832704.1"/>
    </source>
</evidence>
<protein>
    <submittedName>
        <fullName evidence="1">Uncharacterized protein</fullName>
    </submittedName>
</protein>
<dbReference type="EMBL" id="CAJVCH010566498">
    <property type="protein sequence ID" value="CAG7832704.1"/>
    <property type="molecule type" value="Genomic_DNA"/>
</dbReference>
<comment type="caution">
    <text evidence="1">The sequence shown here is derived from an EMBL/GenBank/DDBJ whole genome shotgun (WGS) entry which is preliminary data.</text>
</comment>
<feature type="non-terminal residue" evidence="1">
    <location>
        <position position="1"/>
    </location>
</feature>
<accession>A0A8J2LGN3</accession>
<proteinExistence type="predicted"/>
<keyword evidence="2" id="KW-1185">Reference proteome</keyword>
<organism evidence="1 2">
    <name type="scientific">Allacma fusca</name>
    <dbReference type="NCBI Taxonomy" id="39272"/>
    <lineage>
        <taxon>Eukaryota</taxon>
        <taxon>Metazoa</taxon>
        <taxon>Ecdysozoa</taxon>
        <taxon>Arthropoda</taxon>
        <taxon>Hexapoda</taxon>
        <taxon>Collembola</taxon>
        <taxon>Symphypleona</taxon>
        <taxon>Sminthuridae</taxon>
        <taxon>Allacma</taxon>
    </lineage>
</organism>